<dbReference type="GO" id="GO:0000160">
    <property type="term" value="P:phosphorelay signal transduction system"/>
    <property type="evidence" value="ECO:0007669"/>
    <property type="project" value="InterPro"/>
</dbReference>
<proteinExistence type="predicted"/>
<dbReference type="RefSeq" id="WP_169930341.1">
    <property type="nucleotide sequence ID" value="NZ_PIPR01000001.1"/>
</dbReference>
<feature type="domain" description="EAL" evidence="3">
    <location>
        <begin position="139"/>
        <end position="391"/>
    </location>
</feature>
<protein>
    <submittedName>
        <fullName evidence="4">Diguanylate phosphodiesterase</fullName>
    </submittedName>
</protein>
<dbReference type="Gene3D" id="3.40.50.2300">
    <property type="match status" value="1"/>
</dbReference>
<comment type="caution">
    <text evidence="4">The sequence shown here is derived from an EMBL/GenBank/DDBJ whole genome shotgun (WGS) entry which is preliminary data.</text>
</comment>
<feature type="domain" description="Response regulatory" evidence="2">
    <location>
        <begin position="7"/>
        <end position="126"/>
    </location>
</feature>
<dbReference type="Proteomes" id="UP000287766">
    <property type="component" value="Unassembled WGS sequence"/>
</dbReference>
<dbReference type="InterPro" id="IPR050706">
    <property type="entry name" value="Cyclic-di-GMP_PDE-like"/>
</dbReference>
<organism evidence="4 5">
    <name type="scientific">Pseudidiomarina aestuarii</name>
    <dbReference type="NCBI Taxonomy" id="624146"/>
    <lineage>
        <taxon>Bacteria</taxon>
        <taxon>Pseudomonadati</taxon>
        <taxon>Pseudomonadota</taxon>
        <taxon>Gammaproteobacteria</taxon>
        <taxon>Alteromonadales</taxon>
        <taxon>Idiomarinaceae</taxon>
        <taxon>Pseudidiomarina</taxon>
    </lineage>
</organism>
<dbReference type="InterPro" id="IPR035919">
    <property type="entry name" value="EAL_sf"/>
</dbReference>
<reference evidence="5" key="1">
    <citation type="journal article" date="2018" name="Front. Microbiol.">
        <title>Genome-Based Analysis Reveals the Taxonomy and Diversity of the Family Idiomarinaceae.</title>
        <authorList>
            <person name="Liu Y."/>
            <person name="Lai Q."/>
            <person name="Shao Z."/>
        </authorList>
    </citation>
    <scope>NUCLEOTIDE SEQUENCE [LARGE SCALE GENOMIC DNA]</scope>
    <source>
        <strain evidence="5">KYW314</strain>
    </source>
</reference>
<dbReference type="PROSITE" id="PS50883">
    <property type="entry name" value="EAL"/>
    <property type="match status" value="1"/>
</dbReference>
<feature type="modified residue" description="4-aspartylphosphate" evidence="1">
    <location>
        <position position="56"/>
    </location>
</feature>
<accession>A0A7Z6ZUM4</accession>
<evidence type="ECO:0000256" key="1">
    <source>
        <dbReference type="PROSITE-ProRule" id="PRU00169"/>
    </source>
</evidence>
<keyword evidence="1" id="KW-0597">Phosphoprotein</keyword>
<dbReference type="PANTHER" id="PTHR33121:SF71">
    <property type="entry name" value="OXYGEN SENSOR PROTEIN DOSP"/>
    <property type="match status" value="1"/>
</dbReference>
<dbReference type="SMART" id="SM00448">
    <property type="entry name" value="REC"/>
    <property type="match status" value="1"/>
</dbReference>
<evidence type="ECO:0000313" key="5">
    <source>
        <dbReference type="Proteomes" id="UP000287766"/>
    </source>
</evidence>
<keyword evidence="5" id="KW-1185">Reference proteome</keyword>
<dbReference type="PROSITE" id="PS50110">
    <property type="entry name" value="RESPONSE_REGULATORY"/>
    <property type="match status" value="1"/>
</dbReference>
<dbReference type="PANTHER" id="PTHR33121">
    <property type="entry name" value="CYCLIC DI-GMP PHOSPHODIESTERASE PDEF"/>
    <property type="match status" value="1"/>
</dbReference>
<dbReference type="Gene3D" id="3.20.20.450">
    <property type="entry name" value="EAL domain"/>
    <property type="match status" value="1"/>
</dbReference>
<dbReference type="EMBL" id="PIPR01000001">
    <property type="protein sequence ID" value="RUO41606.1"/>
    <property type="molecule type" value="Genomic_DNA"/>
</dbReference>
<name>A0A7Z6ZUM4_9GAMM</name>
<gene>
    <name evidence="4" type="ORF">CWE22_05460</name>
</gene>
<dbReference type="InterPro" id="IPR001789">
    <property type="entry name" value="Sig_transdc_resp-reg_receiver"/>
</dbReference>
<dbReference type="Pfam" id="PF00072">
    <property type="entry name" value="Response_reg"/>
    <property type="match status" value="1"/>
</dbReference>
<dbReference type="InterPro" id="IPR011006">
    <property type="entry name" value="CheY-like_superfamily"/>
</dbReference>
<dbReference type="CDD" id="cd01948">
    <property type="entry name" value="EAL"/>
    <property type="match status" value="1"/>
</dbReference>
<dbReference type="AlphaFoldDB" id="A0A7Z6ZUM4"/>
<dbReference type="SMART" id="SM00052">
    <property type="entry name" value="EAL"/>
    <property type="match status" value="1"/>
</dbReference>
<evidence type="ECO:0000259" key="2">
    <source>
        <dbReference type="PROSITE" id="PS50110"/>
    </source>
</evidence>
<dbReference type="SUPFAM" id="SSF52172">
    <property type="entry name" value="CheY-like"/>
    <property type="match status" value="1"/>
</dbReference>
<dbReference type="InterPro" id="IPR001633">
    <property type="entry name" value="EAL_dom"/>
</dbReference>
<dbReference type="Pfam" id="PF00563">
    <property type="entry name" value="EAL"/>
    <property type="match status" value="1"/>
</dbReference>
<sequence>MGDLQGRLLVLDDDFEVSSTIREMAKIAGFEARSCTDAKEFFACLHEFEPTHLILDLAMPGVDGVEVMRQLVLEQCDATLIIVSGLGEKVLKSAQTAAAESGLKVAGVLPKPFRMSALKALLKDYIDHTNSAASAPRTAELTSEELQQALDQKRLVVFYQPQISCHTRRVTGFEALVRIISPEHELISPDRFIPLAERTGQIHQLTQQVFSQAICWFAEHFRESRLTLALNTSPSILAETNYPQTIHKLCSQCGLESQRIKLEVTETSAAENPSMALELLTQLRVKGYGVAIDDFGVGYSSLEQLVRQPFSELKLDKNFIIPLARSEESRKIAAALIALAKALKLTTTAEGVENEESLSYLALAGCEHAQGFYIGHPMAGDTLLMWLANYRPEVPERVS</sequence>
<dbReference type="SUPFAM" id="SSF141868">
    <property type="entry name" value="EAL domain-like"/>
    <property type="match status" value="1"/>
</dbReference>
<evidence type="ECO:0000259" key="3">
    <source>
        <dbReference type="PROSITE" id="PS50883"/>
    </source>
</evidence>
<dbReference type="GO" id="GO:0071111">
    <property type="term" value="F:cyclic-guanylate-specific phosphodiesterase activity"/>
    <property type="evidence" value="ECO:0007669"/>
    <property type="project" value="InterPro"/>
</dbReference>
<evidence type="ECO:0000313" key="4">
    <source>
        <dbReference type="EMBL" id="RUO41606.1"/>
    </source>
</evidence>